<dbReference type="KEGG" id="geo:Geob_0035"/>
<dbReference type="PROSITE" id="PS51301">
    <property type="entry name" value="KILA_N"/>
    <property type="match status" value="1"/>
</dbReference>
<keyword evidence="3" id="KW-1185">Reference proteome</keyword>
<protein>
    <submittedName>
        <fullName evidence="2">KilA-N domain DNA-binding protein</fullName>
    </submittedName>
</protein>
<evidence type="ECO:0000313" key="3">
    <source>
        <dbReference type="Proteomes" id="UP000007721"/>
    </source>
</evidence>
<dbReference type="OrthoDB" id="5298460at2"/>
<evidence type="ECO:0000313" key="2">
    <source>
        <dbReference type="EMBL" id="ACM18412.1"/>
    </source>
</evidence>
<accession>B9M7V4</accession>
<proteinExistence type="predicted"/>
<dbReference type="SMART" id="SM01252">
    <property type="entry name" value="KilA-N"/>
    <property type="match status" value="1"/>
</dbReference>
<evidence type="ECO:0000259" key="1">
    <source>
        <dbReference type="PROSITE" id="PS51301"/>
    </source>
</evidence>
<dbReference type="Pfam" id="PF04383">
    <property type="entry name" value="KilA-N"/>
    <property type="match status" value="1"/>
</dbReference>
<dbReference type="HOGENOM" id="CLU_089658_0_0_7"/>
<dbReference type="Proteomes" id="UP000007721">
    <property type="component" value="Chromosome"/>
</dbReference>
<feature type="domain" description="KilA-N" evidence="1">
    <location>
        <begin position="3"/>
        <end position="137"/>
    </location>
</feature>
<keyword evidence="2" id="KW-0238">DNA-binding</keyword>
<dbReference type="InterPro" id="IPR017880">
    <property type="entry name" value="KilA_N"/>
</dbReference>
<dbReference type="RefSeq" id="WP_012645141.1">
    <property type="nucleotide sequence ID" value="NC_011979.1"/>
</dbReference>
<reference evidence="2 3" key="1">
    <citation type="submission" date="2009-01" db="EMBL/GenBank/DDBJ databases">
        <title>Complete sequence of Geobacter sp. FRC-32.</title>
        <authorList>
            <consortium name="US DOE Joint Genome Institute"/>
            <person name="Lucas S."/>
            <person name="Copeland A."/>
            <person name="Lapidus A."/>
            <person name="Glavina del Rio T."/>
            <person name="Dalin E."/>
            <person name="Tice H."/>
            <person name="Bruce D."/>
            <person name="Goodwin L."/>
            <person name="Pitluck S."/>
            <person name="Saunders E."/>
            <person name="Brettin T."/>
            <person name="Detter J.C."/>
            <person name="Han C."/>
            <person name="Larimer F."/>
            <person name="Land M."/>
            <person name="Hauser L."/>
            <person name="Kyrpides N."/>
            <person name="Ovchinnikova G."/>
            <person name="Kostka J."/>
            <person name="Richardson P."/>
        </authorList>
    </citation>
    <scope>NUCLEOTIDE SEQUENCE [LARGE SCALE GENOMIC DNA]</scope>
    <source>
        <strain evidence="3">DSM 22248 / JCM 15807 / FRC-32</strain>
    </source>
</reference>
<dbReference type="EMBL" id="CP001390">
    <property type="protein sequence ID" value="ACM18412.1"/>
    <property type="molecule type" value="Genomic_DNA"/>
</dbReference>
<dbReference type="InterPro" id="IPR018004">
    <property type="entry name" value="KilA/APSES_HTH"/>
</dbReference>
<dbReference type="GO" id="GO:0003677">
    <property type="term" value="F:DNA binding"/>
    <property type="evidence" value="ECO:0007669"/>
    <property type="project" value="UniProtKB-KW"/>
</dbReference>
<sequence>MAGKIDVQGKEITIISREREDYISLTDIARYRNAAEPFAVINNWMRGRSTIELLGLWEKLSNPDFKPLEFERFKNEAGSNYFVLSPQRWIEATNAIGLVSKSGRYGGTFAHKDIAFEFASWISVEFKLYLIKEFQRLKEEEARSKTLEWNLQRTLAKINYKIHTDAIKDHLIPRRLTKTQITTIYATEADLLNVALFGMTSGEWRQNNPKQTGNMRDYATLEQLVVLSNLESINSVLIYQGLSQQERIRQLNDAAITQMKSLTGNVNLRQLKESDNGLLPKIVE</sequence>
<name>B9M7V4_GEODF</name>
<dbReference type="AlphaFoldDB" id="B9M7V4"/>
<dbReference type="STRING" id="316067.Geob_0035"/>
<gene>
    <name evidence="2" type="ordered locus">Geob_0035</name>
</gene>
<organism evidence="2 3">
    <name type="scientific">Geotalea daltonii (strain DSM 22248 / JCM 15807 / FRC-32)</name>
    <name type="common">Geobacter daltonii</name>
    <dbReference type="NCBI Taxonomy" id="316067"/>
    <lineage>
        <taxon>Bacteria</taxon>
        <taxon>Pseudomonadati</taxon>
        <taxon>Thermodesulfobacteriota</taxon>
        <taxon>Desulfuromonadia</taxon>
        <taxon>Geobacterales</taxon>
        <taxon>Geobacteraceae</taxon>
        <taxon>Geotalea</taxon>
    </lineage>
</organism>
<dbReference type="eggNOG" id="ENOG502Z7N4">
    <property type="taxonomic scope" value="Bacteria"/>
</dbReference>